<comment type="caution">
    <text evidence="1">The sequence shown here is derived from an EMBL/GenBank/DDBJ whole genome shotgun (WGS) entry which is preliminary data.</text>
</comment>
<protein>
    <submittedName>
        <fullName evidence="1">Uncharacterized protein</fullName>
    </submittedName>
</protein>
<proteinExistence type="predicted"/>
<organism evidence="1 2">
    <name type="scientific">Chryseobacterium gilvum</name>
    <dbReference type="NCBI Taxonomy" id="2976534"/>
    <lineage>
        <taxon>Bacteria</taxon>
        <taxon>Pseudomonadati</taxon>
        <taxon>Bacteroidota</taxon>
        <taxon>Flavobacteriia</taxon>
        <taxon>Flavobacteriales</taxon>
        <taxon>Weeksellaceae</taxon>
        <taxon>Chryseobacterium group</taxon>
        <taxon>Chryseobacterium</taxon>
    </lineage>
</organism>
<dbReference type="Proteomes" id="UP001208114">
    <property type="component" value="Unassembled WGS sequence"/>
</dbReference>
<evidence type="ECO:0000313" key="2">
    <source>
        <dbReference type="Proteomes" id="UP001208114"/>
    </source>
</evidence>
<name>A0ABT2VZX8_9FLAO</name>
<accession>A0ABT2VZX8</accession>
<sequence>MKKALLFKIIGAENLKYKEHFNIFRIFLVLILLLCQSFVFAQDSITNAKKEQPNIVMTNGAYIYSTDENFNKQILNNEVNLKNGELTYHQSDKNSKVIIKSVADAANKKEPFQNQFKNTVKKKKKETNSIDKRIKEFEKQKKDFQSQQFNPDPFTGKFLAGHQIFKDYITPPYHHDYSKMVNRYHRILITLALDYLHSQKYIQYNNKSLDHCFSKVFSVRPPPHTLFS</sequence>
<keyword evidence="2" id="KW-1185">Reference proteome</keyword>
<dbReference type="EMBL" id="JAOTEN010000005">
    <property type="protein sequence ID" value="MCU7615486.1"/>
    <property type="molecule type" value="Genomic_DNA"/>
</dbReference>
<reference evidence="2" key="1">
    <citation type="submission" date="2023-07" db="EMBL/GenBank/DDBJ databases">
        <title>Chryseobacterium sp. GMJ5 Genome sequencing and assembly.</title>
        <authorList>
            <person name="Jung Y."/>
        </authorList>
    </citation>
    <scope>NUCLEOTIDE SEQUENCE [LARGE SCALE GENOMIC DNA]</scope>
    <source>
        <strain evidence="2">GMJ5</strain>
    </source>
</reference>
<dbReference type="RefSeq" id="WP_262991505.1">
    <property type="nucleotide sequence ID" value="NZ_JAOTEN010000005.1"/>
</dbReference>
<gene>
    <name evidence="1" type="ORF">N0B16_13695</name>
</gene>
<evidence type="ECO:0000313" key="1">
    <source>
        <dbReference type="EMBL" id="MCU7615486.1"/>
    </source>
</evidence>